<evidence type="ECO:0000313" key="1">
    <source>
        <dbReference type="EMBL" id="EFO25089.1"/>
    </source>
</evidence>
<name>A0A1S0U5A8_LOALO</name>
<dbReference type="AlphaFoldDB" id="A0A1S0U5A8"/>
<accession>A0A1S0U5A8</accession>
<dbReference type="GeneID" id="9940786"/>
<dbReference type="RefSeq" id="XP_003138984.1">
    <property type="nucleotide sequence ID" value="XM_003138936.1"/>
</dbReference>
<dbReference type="CTD" id="9940786"/>
<gene>
    <name evidence="1" type="ORF">LOAG_03399</name>
</gene>
<protein>
    <submittedName>
        <fullName evidence="1">Uncharacterized protein</fullName>
    </submittedName>
</protein>
<sequence length="49" mass="5715">MWRDELNKAKIDVEWIDQSETVDFICCNGHGKRPGQKKENVCKKPRVAL</sequence>
<reference evidence="1" key="1">
    <citation type="submission" date="2012-04" db="EMBL/GenBank/DDBJ databases">
        <title>The Genome Sequence of Loa loa.</title>
        <authorList>
            <consortium name="The Broad Institute Genome Sequencing Platform"/>
            <consortium name="Broad Institute Genome Sequencing Center for Infectious Disease"/>
            <person name="Nutman T.B."/>
            <person name="Fink D.L."/>
            <person name="Russ C."/>
            <person name="Young S."/>
            <person name="Zeng Q."/>
            <person name="Gargeya S."/>
            <person name="Alvarado L."/>
            <person name="Berlin A."/>
            <person name="Chapman S.B."/>
            <person name="Chen Z."/>
            <person name="Freedman E."/>
            <person name="Gellesch M."/>
            <person name="Goldberg J."/>
            <person name="Griggs A."/>
            <person name="Gujja S."/>
            <person name="Heilman E.R."/>
            <person name="Heiman D."/>
            <person name="Howarth C."/>
            <person name="Mehta T."/>
            <person name="Neiman D."/>
            <person name="Pearson M."/>
            <person name="Roberts A."/>
            <person name="Saif S."/>
            <person name="Shea T."/>
            <person name="Shenoy N."/>
            <person name="Sisk P."/>
            <person name="Stolte C."/>
            <person name="Sykes S."/>
            <person name="White J."/>
            <person name="Yandava C."/>
            <person name="Haas B."/>
            <person name="Henn M.R."/>
            <person name="Nusbaum C."/>
            <person name="Birren B."/>
        </authorList>
    </citation>
    <scope>NUCLEOTIDE SEQUENCE [LARGE SCALE GENOMIC DNA]</scope>
</reference>
<dbReference type="InParanoid" id="A0A1S0U5A8"/>
<proteinExistence type="predicted"/>
<dbReference type="KEGG" id="loa:LOAG_03399"/>
<organism evidence="1">
    <name type="scientific">Loa loa</name>
    <name type="common">Eye worm</name>
    <name type="synonym">Filaria loa</name>
    <dbReference type="NCBI Taxonomy" id="7209"/>
    <lineage>
        <taxon>Eukaryota</taxon>
        <taxon>Metazoa</taxon>
        <taxon>Ecdysozoa</taxon>
        <taxon>Nematoda</taxon>
        <taxon>Chromadorea</taxon>
        <taxon>Rhabditida</taxon>
        <taxon>Spirurina</taxon>
        <taxon>Spiruromorpha</taxon>
        <taxon>Filarioidea</taxon>
        <taxon>Onchocercidae</taxon>
        <taxon>Loa</taxon>
    </lineage>
</organism>
<dbReference type="EMBL" id="JH712461">
    <property type="protein sequence ID" value="EFO25089.1"/>
    <property type="molecule type" value="Genomic_DNA"/>
</dbReference>